<feature type="compositionally biased region" description="Basic and acidic residues" evidence="7">
    <location>
        <begin position="464"/>
        <end position="476"/>
    </location>
</feature>
<proteinExistence type="inferred from homology"/>
<dbReference type="InterPro" id="IPR011009">
    <property type="entry name" value="Kinase-like_dom_sf"/>
</dbReference>
<dbReference type="PANTHER" id="PTHR45646:SF11">
    <property type="entry name" value="SERINE_THREONINE-PROTEIN KINASE DOA"/>
    <property type="match status" value="1"/>
</dbReference>
<sequence>VILELGWSQPCDVWSIGCIMFELYTGYTLFQTHDNKEHLAMMERILGSMPYRMTKKTKTTYFWHGRLDWDPTTSSGRYVRENCKPLFHYLRDKGQDHIQVLELVEQMLEYIPEQRISLKEALRHPLFESIRHKERENTLMSVPPESAPSETLTNISTTNQSVCGRSNASDKSNGVVDSFENSVSADVKLGEADGVGVGALTKKETELTFEKTSIGIIDNSVPTEAKANEETPGELSGFAVADSKRNRFNKLGRFHTMEDPMDASVFQDMDNFMDTTNVATTKSKKSDSDVEVKHEETNNIPANEKPIGVMGRFRAANAEPLKQAKSLDYTDLGRIDYEPEEVPKSVLDRPIPRQRTESKGEAPVTARRRRREKQFREKTPPTGHQPSEGSFEDEVFDVQVSRKVGESSVCALNPSASEFVPKSTYVRRLPNEIMEMEKERNAKLLKLNTEKNEPKSLTLPDMKFPGKDKQTTQETQTLHDRVTRIFMEKSTQTPESFYPPIPTQDKAIDANQFSDGTTSVASTWSFDDSIADLSIDLNESNEAVHPEIDAVVTLPPQTVAATGHAIQEPHNISTQIVATLPEPTAETAQINNKTRTDVALPNSAPAADTKKLLHQNTFSGRTLEQPVITSTPLKQQMSADNIQGLFITLESPVVIFPATKIPQPIREAVKPNPATVVTAKPATVVTANPATVVTVVPNVPATSQVQTIPASSSPTIKPSKPQQSVSGQDPNKEDVVKKPPSVAMDASTGQGQVWSEVQGVESGSEVVLPKLEKARARRRRRMDRKKKVDGEGTDVQSENDTTTESNPASTEAKNPDEKKKSNQANTANVSEGTGLGSQVDAKRKFSLESNNSDVFVLASDNLDNDR</sequence>
<dbReference type="SUPFAM" id="SSF56112">
    <property type="entry name" value="Protein kinase-like (PK-like)"/>
    <property type="match status" value="1"/>
</dbReference>
<dbReference type="GO" id="GO:0004674">
    <property type="term" value="F:protein serine/threonine kinase activity"/>
    <property type="evidence" value="ECO:0007669"/>
    <property type="project" value="UniProtKB-KW"/>
</dbReference>
<feature type="compositionally biased region" description="Polar residues" evidence="7">
    <location>
        <begin position="794"/>
        <end position="812"/>
    </location>
</feature>
<reference evidence="9" key="1">
    <citation type="submission" date="2014-12" db="EMBL/GenBank/DDBJ databases">
        <title>Insight into the proteome of Arion vulgaris.</title>
        <authorList>
            <person name="Aradska J."/>
            <person name="Bulat T."/>
            <person name="Smidak R."/>
            <person name="Sarate P."/>
            <person name="Gangsoo J."/>
            <person name="Sialana F."/>
            <person name="Bilban M."/>
            <person name="Lubec G."/>
        </authorList>
    </citation>
    <scope>NUCLEOTIDE SEQUENCE</scope>
    <source>
        <tissue evidence="9">Skin</tissue>
    </source>
</reference>
<feature type="region of interest" description="Disordered" evidence="7">
    <location>
        <begin position="340"/>
        <end position="393"/>
    </location>
</feature>
<protein>
    <recommendedName>
        <fullName evidence="8">Protein kinase domain-containing protein</fullName>
    </recommendedName>
</protein>
<keyword evidence="1" id="KW-0723">Serine/threonine-protein kinase</keyword>
<evidence type="ECO:0000256" key="4">
    <source>
        <dbReference type="ARBA" id="ARBA00022777"/>
    </source>
</evidence>
<feature type="compositionally biased region" description="Polar residues" evidence="7">
    <location>
        <begin position="705"/>
        <end position="729"/>
    </location>
</feature>
<feature type="region of interest" description="Disordered" evidence="7">
    <location>
        <begin position="454"/>
        <end position="476"/>
    </location>
</feature>
<dbReference type="GO" id="GO:0005634">
    <property type="term" value="C:nucleus"/>
    <property type="evidence" value="ECO:0007669"/>
    <property type="project" value="TreeGrafter"/>
</dbReference>
<evidence type="ECO:0000256" key="3">
    <source>
        <dbReference type="ARBA" id="ARBA00022741"/>
    </source>
</evidence>
<feature type="compositionally biased region" description="Basic residues" evidence="7">
    <location>
        <begin position="775"/>
        <end position="787"/>
    </location>
</feature>
<feature type="region of interest" description="Disordered" evidence="7">
    <location>
        <begin position="775"/>
        <end position="866"/>
    </location>
</feature>
<dbReference type="InterPro" id="IPR000719">
    <property type="entry name" value="Prot_kinase_dom"/>
</dbReference>
<keyword evidence="4" id="KW-0418">Kinase</keyword>
<evidence type="ECO:0000256" key="5">
    <source>
        <dbReference type="ARBA" id="ARBA00022840"/>
    </source>
</evidence>
<feature type="compositionally biased region" description="Polar residues" evidence="7">
    <location>
        <begin position="822"/>
        <end position="831"/>
    </location>
</feature>
<evidence type="ECO:0000313" key="9">
    <source>
        <dbReference type="EMBL" id="CEK82448.1"/>
    </source>
</evidence>
<feature type="region of interest" description="Disordered" evidence="7">
    <location>
        <begin position="705"/>
        <end position="749"/>
    </location>
</feature>
<feature type="non-terminal residue" evidence="9">
    <location>
        <position position="1"/>
    </location>
</feature>
<dbReference type="GO" id="GO:0005524">
    <property type="term" value="F:ATP binding"/>
    <property type="evidence" value="ECO:0007669"/>
    <property type="project" value="UniProtKB-KW"/>
</dbReference>
<dbReference type="PANTHER" id="PTHR45646">
    <property type="entry name" value="SERINE/THREONINE-PROTEIN KINASE DOA-RELATED"/>
    <property type="match status" value="1"/>
</dbReference>
<comment type="similarity">
    <text evidence="6">Belongs to the protein kinase superfamily. CMGC Ser/Thr protein kinase family. Lammer subfamily.</text>
</comment>
<dbReference type="AlphaFoldDB" id="A0A0B7ANR8"/>
<keyword evidence="2" id="KW-0808">Transferase</keyword>
<feature type="domain" description="Protein kinase" evidence="8">
    <location>
        <begin position="1"/>
        <end position="127"/>
    </location>
</feature>
<dbReference type="GO" id="GO:0043484">
    <property type="term" value="P:regulation of RNA splicing"/>
    <property type="evidence" value="ECO:0007669"/>
    <property type="project" value="TreeGrafter"/>
</dbReference>
<dbReference type="InterPro" id="IPR051175">
    <property type="entry name" value="CLK_kinases"/>
</dbReference>
<dbReference type="Pfam" id="PF00069">
    <property type="entry name" value="Pkinase"/>
    <property type="match status" value="1"/>
</dbReference>
<gene>
    <name evidence="9" type="primary">ORF131540</name>
</gene>
<organism evidence="9">
    <name type="scientific">Arion vulgaris</name>
    <dbReference type="NCBI Taxonomy" id="1028688"/>
    <lineage>
        <taxon>Eukaryota</taxon>
        <taxon>Metazoa</taxon>
        <taxon>Spiralia</taxon>
        <taxon>Lophotrochozoa</taxon>
        <taxon>Mollusca</taxon>
        <taxon>Gastropoda</taxon>
        <taxon>Heterobranchia</taxon>
        <taxon>Euthyneura</taxon>
        <taxon>Panpulmonata</taxon>
        <taxon>Eupulmonata</taxon>
        <taxon>Stylommatophora</taxon>
        <taxon>Helicina</taxon>
        <taxon>Arionoidea</taxon>
        <taxon>Arionidae</taxon>
        <taxon>Arion</taxon>
    </lineage>
</organism>
<dbReference type="PROSITE" id="PS50011">
    <property type="entry name" value="PROTEIN_KINASE_DOM"/>
    <property type="match status" value="1"/>
</dbReference>
<name>A0A0B7ANR8_9EUPU</name>
<keyword evidence="5" id="KW-0067">ATP-binding</keyword>
<keyword evidence="3" id="KW-0547">Nucleotide-binding</keyword>
<evidence type="ECO:0000256" key="2">
    <source>
        <dbReference type="ARBA" id="ARBA00022679"/>
    </source>
</evidence>
<dbReference type="EMBL" id="HACG01035583">
    <property type="protein sequence ID" value="CEK82448.1"/>
    <property type="molecule type" value="Transcribed_RNA"/>
</dbReference>
<dbReference type="Gene3D" id="1.10.510.10">
    <property type="entry name" value="Transferase(Phosphotransferase) domain 1"/>
    <property type="match status" value="1"/>
</dbReference>
<evidence type="ECO:0000256" key="1">
    <source>
        <dbReference type="ARBA" id="ARBA00022527"/>
    </source>
</evidence>
<evidence type="ECO:0000259" key="8">
    <source>
        <dbReference type="PROSITE" id="PS50011"/>
    </source>
</evidence>
<accession>A0A0B7ANR8</accession>
<evidence type="ECO:0000256" key="6">
    <source>
        <dbReference type="ARBA" id="ARBA00037966"/>
    </source>
</evidence>
<feature type="compositionally biased region" description="Basic and acidic residues" evidence="7">
    <location>
        <begin position="340"/>
        <end position="360"/>
    </location>
</feature>
<evidence type="ECO:0000256" key="7">
    <source>
        <dbReference type="SAM" id="MobiDB-lite"/>
    </source>
</evidence>